<keyword evidence="1" id="KW-0812">Transmembrane</keyword>
<keyword evidence="1" id="KW-1133">Transmembrane helix</keyword>
<geneLocation type="plasmid" evidence="2">
    <name>unnamed</name>
</geneLocation>
<keyword evidence="1" id="KW-0472">Membrane</keyword>
<accession>A0A0F6RJ44</accession>
<keyword evidence="2" id="KW-0614">Plasmid</keyword>
<sequence>MMTLLFSIYCSLVIIAGAFFSWFHREIIATRCILFGGLVIVAAIKLTTDFTTVAVSTVLIEGLLITAFVIVVRFIQCIVNRAA</sequence>
<dbReference type="AlphaFoldDB" id="A0A0F6RJ44"/>
<dbReference type="KEGG" id="cama:F384_27520"/>
<dbReference type="PATRIC" id="fig|1261127.3.peg.5713"/>
<proteinExistence type="predicted"/>
<organism evidence="2 3">
    <name type="scientific">Citrobacter amalonaticus Y19</name>
    <dbReference type="NCBI Taxonomy" id="1261127"/>
    <lineage>
        <taxon>Bacteria</taxon>
        <taxon>Pseudomonadati</taxon>
        <taxon>Pseudomonadota</taxon>
        <taxon>Gammaproteobacteria</taxon>
        <taxon>Enterobacterales</taxon>
        <taxon>Enterobacteriaceae</taxon>
        <taxon>Citrobacter</taxon>
    </lineage>
</organism>
<dbReference type="HOGENOM" id="CLU_2536527_0_0_6"/>
<evidence type="ECO:0000256" key="1">
    <source>
        <dbReference type="SAM" id="Phobius"/>
    </source>
</evidence>
<dbReference type="OrthoDB" id="6628014at2"/>
<dbReference type="Proteomes" id="UP000034085">
    <property type="component" value="Plasmid"/>
</dbReference>
<feature type="transmembrane region" description="Helical" evidence="1">
    <location>
        <begin position="6"/>
        <end position="23"/>
    </location>
</feature>
<name>A0A0F6RJ44_CITAM</name>
<feature type="transmembrane region" description="Helical" evidence="1">
    <location>
        <begin position="53"/>
        <end position="75"/>
    </location>
</feature>
<dbReference type="RefSeq" id="WP_046499374.1">
    <property type="nucleotide sequence ID" value="NZ_CP011133.1"/>
</dbReference>
<gene>
    <name evidence="2" type="ORF">F384_27520</name>
</gene>
<protein>
    <submittedName>
        <fullName evidence="2">Membrane protein</fullName>
    </submittedName>
</protein>
<feature type="transmembrane region" description="Helical" evidence="1">
    <location>
        <begin position="28"/>
        <end position="47"/>
    </location>
</feature>
<evidence type="ECO:0000313" key="3">
    <source>
        <dbReference type="Proteomes" id="UP000034085"/>
    </source>
</evidence>
<dbReference type="EMBL" id="CP011133">
    <property type="protein sequence ID" value="AKE62288.1"/>
    <property type="molecule type" value="Genomic_DNA"/>
</dbReference>
<reference evidence="2 3" key="1">
    <citation type="submission" date="2015-03" db="EMBL/GenBank/DDBJ databases">
        <title>Complete genome sequence of Citrobacter amalonaticus Y19.</title>
        <authorList>
            <person name="Park S."/>
        </authorList>
    </citation>
    <scope>NUCLEOTIDE SEQUENCE [LARGE SCALE GENOMIC DNA]</scope>
    <source>
        <strain evidence="2 3">Y19</strain>
        <plasmid evidence="3">Plasmid</plasmid>
    </source>
</reference>
<evidence type="ECO:0000313" key="2">
    <source>
        <dbReference type="EMBL" id="AKE62288.1"/>
    </source>
</evidence>